<dbReference type="EMBL" id="DTMF01000346">
    <property type="protein sequence ID" value="HGF35566.1"/>
    <property type="molecule type" value="Genomic_DNA"/>
</dbReference>
<dbReference type="GO" id="GO:0016779">
    <property type="term" value="F:nucleotidyltransferase activity"/>
    <property type="evidence" value="ECO:0007669"/>
    <property type="project" value="UniProtKB-KW"/>
</dbReference>
<evidence type="ECO:0000256" key="3">
    <source>
        <dbReference type="ARBA" id="ARBA00022679"/>
    </source>
</evidence>
<dbReference type="CDD" id="cd05403">
    <property type="entry name" value="NT_KNTase_like"/>
    <property type="match status" value="1"/>
</dbReference>
<keyword evidence="8" id="KW-0460">Magnesium</keyword>
<keyword evidence="3 11" id="KW-0808">Transferase</keyword>
<keyword evidence="6" id="KW-0547">Nucleotide-binding</keyword>
<dbReference type="Gene3D" id="3.30.460.10">
    <property type="entry name" value="Beta Polymerase, domain 2"/>
    <property type="match status" value="1"/>
</dbReference>
<proteinExistence type="inferred from homology"/>
<dbReference type="InterPro" id="IPR002934">
    <property type="entry name" value="Polymerase_NTP_transf_dom"/>
</dbReference>
<keyword evidence="4" id="KW-0548">Nucleotidyltransferase</keyword>
<evidence type="ECO:0000256" key="1">
    <source>
        <dbReference type="ARBA" id="ARBA00001946"/>
    </source>
</evidence>
<keyword evidence="5" id="KW-0479">Metal-binding</keyword>
<dbReference type="GO" id="GO:0046872">
    <property type="term" value="F:metal ion binding"/>
    <property type="evidence" value="ECO:0007669"/>
    <property type="project" value="UniProtKB-KW"/>
</dbReference>
<dbReference type="PANTHER" id="PTHR33571">
    <property type="entry name" value="SSL8005 PROTEIN"/>
    <property type="match status" value="1"/>
</dbReference>
<keyword evidence="7" id="KW-0067">ATP-binding</keyword>
<keyword evidence="2" id="KW-1277">Toxin-antitoxin system</keyword>
<feature type="domain" description="Polymerase nucleotidyl transferase" evidence="10">
    <location>
        <begin position="17"/>
        <end position="94"/>
    </location>
</feature>
<name>A0A7C3Z350_9BACT</name>
<evidence type="ECO:0000256" key="7">
    <source>
        <dbReference type="ARBA" id="ARBA00022840"/>
    </source>
</evidence>
<dbReference type="InterPro" id="IPR052038">
    <property type="entry name" value="Type-VII_TA_antitoxin"/>
</dbReference>
<evidence type="ECO:0000256" key="9">
    <source>
        <dbReference type="ARBA" id="ARBA00038276"/>
    </source>
</evidence>
<accession>A0A7C3Z350</accession>
<evidence type="ECO:0000256" key="8">
    <source>
        <dbReference type="ARBA" id="ARBA00022842"/>
    </source>
</evidence>
<evidence type="ECO:0000256" key="2">
    <source>
        <dbReference type="ARBA" id="ARBA00022649"/>
    </source>
</evidence>
<organism evidence="11">
    <name type="scientific">Desulfobacca acetoxidans</name>
    <dbReference type="NCBI Taxonomy" id="60893"/>
    <lineage>
        <taxon>Bacteria</taxon>
        <taxon>Pseudomonadati</taxon>
        <taxon>Thermodesulfobacteriota</taxon>
        <taxon>Desulfobaccia</taxon>
        <taxon>Desulfobaccales</taxon>
        <taxon>Desulfobaccaceae</taxon>
        <taxon>Desulfobacca</taxon>
    </lineage>
</organism>
<comment type="cofactor">
    <cofactor evidence="1">
        <name>Mg(2+)</name>
        <dbReference type="ChEBI" id="CHEBI:18420"/>
    </cofactor>
</comment>
<evidence type="ECO:0000256" key="5">
    <source>
        <dbReference type="ARBA" id="ARBA00022723"/>
    </source>
</evidence>
<dbReference type="Pfam" id="PF01909">
    <property type="entry name" value="NTP_transf_2"/>
    <property type="match status" value="1"/>
</dbReference>
<evidence type="ECO:0000313" key="11">
    <source>
        <dbReference type="EMBL" id="HGF35566.1"/>
    </source>
</evidence>
<comment type="caution">
    <text evidence="11">The sequence shown here is derived from an EMBL/GenBank/DDBJ whole genome shotgun (WGS) entry which is preliminary data.</text>
</comment>
<gene>
    <name evidence="11" type="ORF">ENW96_14500</name>
</gene>
<dbReference type="AlphaFoldDB" id="A0A7C3Z350"/>
<sequence>MNAAELLKEKRQEILALAAKHGAKHIRVFGSAARGESGPASDIDLLVSMAEDRSILDLSALRLELQDLLGVQVDVVSEDGLYWLLRRRILKEARPL</sequence>
<evidence type="ECO:0000259" key="10">
    <source>
        <dbReference type="Pfam" id="PF01909"/>
    </source>
</evidence>
<dbReference type="PANTHER" id="PTHR33571:SF12">
    <property type="entry name" value="BSL3053 PROTEIN"/>
    <property type="match status" value="1"/>
</dbReference>
<evidence type="ECO:0000256" key="6">
    <source>
        <dbReference type="ARBA" id="ARBA00022741"/>
    </source>
</evidence>
<comment type="similarity">
    <text evidence="9">Belongs to the MntA antitoxin family.</text>
</comment>
<dbReference type="SUPFAM" id="SSF81301">
    <property type="entry name" value="Nucleotidyltransferase"/>
    <property type="match status" value="1"/>
</dbReference>
<reference evidence="11" key="1">
    <citation type="journal article" date="2020" name="mSystems">
        <title>Genome- and Community-Level Interaction Insights into Carbon Utilization and Element Cycling Functions of Hydrothermarchaeota in Hydrothermal Sediment.</title>
        <authorList>
            <person name="Zhou Z."/>
            <person name="Liu Y."/>
            <person name="Xu W."/>
            <person name="Pan J."/>
            <person name="Luo Z.H."/>
            <person name="Li M."/>
        </authorList>
    </citation>
    <scope>NUCLEOTIDE SEQUENCE [LARGE SCALE GENOMIC DNA]</scope>
    <source>
        <strain evidence="11">SpSt-897</strain>
    </source>
</reference>
<dbReference type="GO" id="GO:0005524">
    <property type="term" value="F:ATP binding"/>
    <property type="evidence" value="ECO:0007669"/>
    <property type="project" value="UniProtKB-KW"/>
</dbReference>
<protein>
    <submittedName>
        <fullName evidence="11">Nucleotidyltransferase</fullName>
    </submittedName>
</protein>
<dbReference type="InterPro" id="IPR043519">
    <property type="entry name" value="NT_sf"/>
</dbReference>
<evidence type="ECO:0000256" key="4">
    <source>
        <dbReference type="ARBA" id="ARBA00022695"/>
    </source>
</evidence>